<dbReference type="RefSeq" id="WP_106677257.1">
    <property type="nucleotide sequence ID" value="NZ_JACHWV010000005.1"/>
</dbReference>
<sequence>MKHLLLILTCFISFQTISQTKLLKDVSSTKQMSVEVTTLFKQNKINEAFQILTPYWPIPQNEIETLKEKIIKYTNIISNRFGAPFNYLKVKDETISDIAKRETYLIQYENTAVRLIFTYYKSKNGWIVNAFKWDDNFTEEFVTTK</sequence>
<evidence type="ECO:0000313" key="2">
    <source>
        <dbReference type="Proteomes" id="UP000238430"/>
    </source>
</evidence>
<protein>
    <recommendedName>
        <fullName evidence="3">DUF4864 domain-containing protein</fullName>
    </recommendedName>
</protein>
<dbReference type="AlphaFoldDB" id="A0A2T1NIB7"/>
<dbReference type="Proteomes" id="UP000238430">
    <property type="component" value="Unassembled WGS sequence"/>
</dbReference>
<comment type="caution">
    <text evidence="1">The sequence shown here is derived from an EMBL/GenBank/DDBJ whole genome shotgun (WGS) entry which is preliminary data.</text>
</comment>
<keyword evidence="2" id="KW-1185">Reference proteome</keyword>
<dbReference type="EMBL" id="PXOT01000018">
    <property type="protein sequence ID" value="PSG92572.1"/>
    <property type="molecule type" value="Genomic_DNA"/>
</dbReference>
<dbReference type="OrthoDB" id="1367364at2"/>
<name>A0A2T1NIB7_9FLAO</name>
<organism evidence="1 2">
    <name type="scientific">Mesoflavibacter zeaxanthinifaciens subsp. sabulilitoris</name>
    <dbReference type="NCBI Taxonomy" id="1520893"/>
    <lineage>
        <taxon>Bacteria</taxon>
        <taxon>Pseudomonadati</taxon>
        <taxon>Bacteroidota</taxon>
        <taxon>Flavobacteriia</taxon>
        <taxon>Flavobacteriales</taxon>
        <taxon>Flavobacteriaceae</taxon>
        <taxon>Mesoflavibacter</taxon>
    </lineage>
</organism>
<reference evidence="1 2" key="1">
    <citation type="submission" date="2018-03" db="EMBL/GenBank/DDBJ databases">
        <title>Mesoflavibacter sp. HG37 and Mesoflavibacter sp. HG96 sp.nov., two marine bacteria isolated from seawater of Western Pacific Ocean.</title>
        <authorList>
            <person name="Cheng H."/>
            <person name="Wu Y.-H."/>
            <person name="Guo L.-L."/>
            <person name="Xu X.-W."/>
        </authorList>
    </citation>
    <scope>NUCLEOTIDE SEQUENCE [LARGE SCALE GENOMIC DNA]</scope>
    <source>
        <strain evidence="1 2">KCTC 42117</strain>
    </source>
</reference>
<gene>
    <name evidence="1" type="ORF">C7H61_03770</name>
</gene>
<evidence type="ECO:0008006" key="3">
    <source>
        <dbReference type="Google" id="ProtNLM"/>
    </source>
</evidence>
<proteinExistence type="predicted"/>
<evidence type="ECO:0000313" key="1">
    <source>
        <dbReference type="EMBL" id="PSG92572.1"/>
    </source>
</evidence>
<accession>A0A2T1NIB7</accession>